<sequence>MVKSLLKRLLPLPRVVIETERFTLRAVRRDWLGARSLHWSEDTDFVEGLGWPPGPYKPRQWRRRFNRPDNRKIFHFAIFPRGTETLIGAHGVNFTEPGIASLYVGIGDHAWWGKGVVQEVRAALLDFIFDQAGGHRAFGMVHASNTASIYNYQRLGFRHEGTLRRHRTLARTGEQVDLLAFGMLKEEWQARRRGVKSAAIAGIR</sequence>
<dbReference type="GO" id="GO:1990189">
    <property type="term" value="F:protein N-terminal-serine acetyltransferase activity"/>
    <property type="evidence" value="ECO:0007669"/>
    <property type="project" value="TreeGrafter"/>
</dbReference>
<proteinExistence type="predicted"/>
<reference evidence="2" key="1">
    <citation type="submission" date="2022-11" db="EMBL/GenBank/DDBJ databases">
        <title>Biodiversity and phylogenetic relationships of bacteria.</title>
        <authorList>
            <person name="Machado R.A.R."/>
            <person name="Bhat A."/>
            <person name="Loulou A."/>
            <person name="Kallel S."/>
        </authorList>
    </citation>
    <scope>NUCLEOTIDE SEQUENCE</scope>
    <source>
        <strain evidence="2">K-TC2</strain>
    </source>
</reference>
<dbReference type="InterPro" id="IPR051908">
    <property type="entry name" value="Ribosomal_N-acetyltransferase"/>
</dbReference>
<dbReference type="InterPro" id="IPR016181">
    <property type="entry name" value="Acyl_CoA_acyltransferase"/>
</dbReference>
<protein>
    <submittedName>
        <fullName evidence="2">GNAT family protein</fullName>
    </submittedName>
</protein>
<dbReference type="AlphaFoldDB" id="A0A9X3E3K4"/>
<dbReference type="SUPFAM" id="SSF55729">
    <property type="entry name" value="Acyl-CoA N-acyltransferases (Nat)"/>
    <property type="match status" value="1"/>
</dbReference>
<dbReference type="GO" id="GO:0008999">
    <property type="term" value="F:protein-N-terminal-alanine acetyltransferase activity"/>
    <property type="evidence" value="ECO:0007669"/>
    <property type="project" value="TreeGrafter"/>
</dbReference>
<evidence type="ECO:0000259" key="1">
    <source>
        <dbReference type="PROSITE" id="PS51186"/>
    </source>
</evidence>
<accession>A0A9X3E3K4</accession>
<dbReference type="Proteomes" id="UP001144805">
    <property type="component" value="Unassembled WGS sequence"/>
</dbReference>
<evidence type="ECO:0000313" key="2">
    <source>
        <dbReference type="EMBL" id="MCX5570571.1"/>
    </source>
</evidence>
<keyword evidence="3" id="KW-1185">Reference proteome</keyword>
<comment type="caution">
    <text evidence="2">The sequence shown here is derived from an EMBL/GenBank/DDBJ whole genome shotgun (WGS) entry which is preliminary data.</text>
</comment>
<organism evidence="2 3">
    <name type="scientific">Kaistia nematophila</name>
    <dbReference type="NCBI Taxonomy" id="2994654"/>
    <lineage>
        <taxon>Bacteria</taxon>
        <taxon>Pseudomonadati</taxon>
        <taxon>Pseudomonadota</taxon>
        <taxon>Alphaproteobacteria</taxon>
        <taxon>Hyphomicrobiales</taxon>
        <taxon>Kaistiaceae</taxon>
        <taxon>Kaistia</taxon>
    </lineage>
</organism>
<dbReference type="Pfam" id="PF13302">
    <property type="entry name" value="Acetyltransf_3"/>
    <property type="match status" value="1"/>
</dbReference>
<dbReference type="RefSeq" id="WP_266339533.1">
    <property type="nucleotide sequence ID" value="NZ_JAPKNK010000006.1"/>
</dbReference>
<dbReference type="PROSITE" id="PS51186">
    <property type="entry name" value="GNAT"/>
    <property type="match status" value="1"/>
</dbReference>
<feature type="domain" description="N-acetyltransferase" evidence="1">
    <location>
        <begin position="22"/>
        <end position="174"/>
    </location>
</feature>
<dbReference type="GO" id="GO:0005737">
    <property type="term" value="C:cytoplasm"/>
    <property type="evidence" value="ECO:0007669"/>
    <property type="project" value="TreeGrafter"/>
</dbReference>
<name>A0A9X3E3K4_9HYPH</name>
<gene>
    <name evidence="2" type="ORF">OSH07_15280</name>
</gene>
<dbReference type="Gene3D" id="3.40.630.30">
    <property type="match status" value="1"/>
</dbReference>
<dbReference type="EMBL" id="JAPKNK010000006">
    <property type="protein sequence ID" value="MCX5570571.1"/>
    <property type="molecule type" value="Genomic_DNA"/>
</dbReference>
<dbReference type="PANTHER" id="PTHR43441">
    <property type="entry name" value="RIBOSOMAL-PROTEIN-SERINE ACETYLTRANSFERASE"/>
    <property type="match status" value="1"/>
</dbReference>
<evidence type="ECO:0000313" key="3">
    <source>
        <dbReference type="Proteomes" id="UP001144805"/>
    </source>
</evidence>
<dbReference type="InterPro" id="IPR000182">
    <property type="entry name" value="GNAT_dom"/>
</dbReference>
<dbReference type="PANTHER" id="PTHR43441:SF11">
    <property type="entry name" value="RIBOSOMAL-PROTEIN-SERINE ACETYLTRANSFERASE"/>
    <property type="match status" value="1"/>
</dbReference>